<proteinExistence type="predicted"/>
<name>A0A3S5B024_9PLAT</name>
<feature type="compositionally biased region" description="Low complexity" evidence="2">
    <location>
        <begin position="205"/>
        <end position="223"/>
    </location>
</feature>
<accession>A0A3S5B024</accession>
<reference evidence="4" key="1">
    <citation type="submission" date="2018-11" db="EMBL/GenBank/DDBJ databases">
        <authorList>
            <consortium name="Pathogen Informatics"/>
        </authorList>
    </citation>
    <scope>NUCLEOTIDE SEQUENCE</scope>
</reference>
<keyword evidence="5" id="KW-1185">Reference proteome</keyword>
<comment type="caution">
    <text evidence="4">The sequence shown here is derived from an EMBL/GenBank/DDBJ whole genome shotgun (WGS) entry which is preliminary data.</text>
</comment>
<feature type="compositionally biased region" description="Gly residues" evidence="2">
    <location>
        <begin position="190"/>
        <end position="202"/>
    </location>
</feature>
<feature type="region of interest" description="Disordered" evidence="2">
    <location>
        <begin position="182"/>
        <end position="235"/>
    </location>
</feature>
<dbReference type="Gene3D" id="3.30.70.330">
    <property type="match status" value="1"/>
</dbReference>
<dbReference type="Proteomes" id="UP000784294">
    <property type="component" value="Unassembled WGS sequence"/>
</dbReference>
<sequence>MSRGVGFIRFDQRIEAEQAIKELNGVVPSGASDPITVKMANSPSAAASLVGSAGSGQPGVLGLSMTTPAVSGICLGGSLSGANSCPMVSGVGANTNNAGVCGLAGCLVGPAAAAAAAAAVAAAALGVSRLPGNQTSGPASRAASVPGCLAGGPSSQQTGAFLLPAAAAAALAAAAAAANSAGASATTGPHGNGNADGVGGSGLMPSGTSTGVSSPGISLLPTHGPGGPAGGTINGPCSPVANASISGRDNKAMQDSAAVLTMALLHQAGCGPAEGS</sequence>
<dbReference type="GO" id="GO:0003723">
    <property type="term" value="F:RNA binding"/>
    <property type="evidence" value="ECO:0007669"/>
    <property type="project" value="UniProtKB-UniRule"/>
</dbReference>
<gene>
    <name evidence="4" type="ORF">PXEA_LOCUS35424</name>
</gene>
<evidence type="ECO:0000313" key="4">
    <source>
        <dbReference type="EMBL" id="VEL41984.1"/>
    </source>
</evidence>
<keyword evidence="1" id="KW-0694">RNA-binding</keyword>
<feature type="domain" description="RRM" evidence="3">
    <location>
        <begin position="1"/>
        <end position="42"/>
    </location>
</feature>
<dbReference type="AlphaFoldDB" id="A0A3S5B024"/>
<dbReference type="InterPro" id="IPR035979">
    <property type="entry name" value="RBD_domain_sf"/>
</dbReference>
<feature type="compositionally biased region" description="Gly residues" evidence="2">
    <location>
        <begin position="224"/>
        <end position="233"/>
    </location>
</feature>
<evidence type="ECO:0000256" key="1">
    <source>
        <dbReference type="PROSITE-ProRule" id="PRU00176"/>
    </source>
</evidence>
<dbReference type="InterPro" id="IPR000504">
    <property type="entry name" value="RRM_dom"/>
</dbReference>
<evidence type="ECO:0000313" key="5">
    <source>
        <dbReference type="Proteomes" id="UP000784294"/>
    </source>
</evidence>
<organism evidence="4 5">
    <name type="scientific">Protopolystoma xenopodis</name>
    <dbReference type="NCBI Taxonomy" id="117903"/>
    <lineage>
        <taxon>Eukaryota</taxon>
        <taxon>Metazoa</taxon>
        <taxon>Spiralia</taxon>
        <taxon>Lophotrochozoa</taxon>
        <taxon>Platyhelminthes</taxon>
        <taxon>Monogenea</taxon>
        <taxon>Polyopisthocotylea</taxon>
        <taxon>Polystomatidea</taxon>
        <taxon>Polystomatidae</taxon>
        <taxon>Protopolystoma</taxon>
    </lineage>
</organism>
<evidence type="ECO:0000256" key="2">
    <source>
        <dbReference type="SAM" id="MobiDB-lite"/>
    </source>
</evidence>
<dbReference type="PROSITE" id="PS50102">
    <property type="entry name" value="RRM"/>
    <property type="match status" value="1"/>
</dbReference>
<dbReference type="SUPFAM" id="SSF54928">
    <property type="entry name" value="RNA-binding domain, RBD"/>
    <property type="match status" value="1"/>
</dbReference>
<dbReference type="EMBL" id="CAAALY010271924">
    <property type="protein sequence ID" value="VEL41984.1"/>
    <property type="molecule type" value="Genomic_DNA"/>
</dbReference>
<dbReference type="InterPro" id="IPR012677">
    <property type="entry name" value="Nucleotide-bd_a/b_plait_sf"/>
</dbReference>
<dbReference type="OrthoDB" id="266020at2759"/>
<protein>
    <recommendedName>
        <fullName evidence="3">RRM domain-containing protein</fullName>
    </recommendedName>
</protein>
<evidence type="ECO:0000259" key="3">
    <source>
        <dbReference type="PROSITE" id="PS50102"/>
    </source>
</evidence>